<dbReference type="Pfam" id="PF01039">
    <property type="entry name" value="Carboxyl_trans"/>
    <property type="match status" value="1"/>
</dbReference>
<protein>
    <recommendedName>
        <fullName evidence="1">CoA carboxyltransferase N-terminal domain-containing protein</fullName>
    </recommendedName>
</protein>
<dbReference type="PROSITE" id="PS50980">
    <property type="entry name" value="COA_CT_NTER"/>
    <property type="match status" value="1"/>
</dbReference>
<dbReference type="GO" id="GO:1905202">
    <property type="term" value="C:methylcrotonoyl-CoA carboxylase complex"/>
    <property type="evidence" value="ECO:0007669"/>
    <property type="project" value="TreeGrafter"/>
</dbReference>
<dbReference type="GO" id="GO:0006552">
    <property type="term" value="P:L-leucine catabolic process"/>
    <property type="evidence" value="ECO:0007669"/>
    <property type="project" value="TreeGrafter"/>
</dbReference>
<evidence type="ECO:0000313" key="2">
    <source>
        <dbReference type="EMBL" id="SVC96626.1"/>
    </source>
</evidence>
<feature type="domain" description="CoA carboxyltransferase N-terminal" evidence="1">
    <location>
        <begin position="1"/>
        <end position="94"/>
    </location>
</feature>
<dbReference type="InterPro" id="IPR045190">
    <property type="entry name" value="MCCB/AccD1-like"/>
</dbReference>
<dbReference type="Gene3D" id="3.90.226.10">
    <property type="entry name" value="2-enoyl-CoA Hydratase, Chain A, domain 1"/>
    <property type="match status" value="1"/>
</dbReference>
<dbReference type="EMBL" id="UINC01121454">
    <property type="protein sequence ID" value="SVC96626.1"/>
    <property type="molecule type" value="Genomic_DNA"/>
</dbReference>
<name>A0A382RG67_9ZZZZ</name>
<dbReference type="PANTHER" id="PTHR22855">
    <property type="entry name" value="ACETYL, PROPIONYL, PYRUVATE, AND GLUTACONYL CARBOXYLASE-RELATED"/>
    <property type="match status" value="1"/>
</dbReference>
<feature type="non-terminal residue" evidence="2">
    <location>
        <position position="94"/>
    </location>
</feature>
<accession>A0A382RG67</accession>
<reference evidence="2" key="1">
    <citation type="submission" date="2018-05" db="EMBL/GenBank/DDBJ databases">
        <authorList>
            <person name="Lanie J.A."/>
            <person name="Ng W.-L."/>
            <person name="Kazmierczak K.M."/>
            <person name="Andrzejewski T.M."/>
            <person name="Davidsen T.M."/>
            <person name="Wayne K.J."/>
            <person name="Tettelin H."/>
            <person name="Glass J.I."/>
            <person name="Rusch D."/>
            <person name="Podicherti R."/>
            <person name="Tsui H.-C.T."/>
            <person name="Winkler M.E."/>
        </authorList>
    </citation>
    <scope>NUCLEOTIDE SEQUENCE</scope>
</reference>
<sequence>MGPPHRIEKHHKRGKLTARERIGKLKDTGTDFLEFSELAAYEVYDDNVPAAGIITGIIEIHGHSCVVVANDATVKGGTYYPLTVKKHLRAQEIA</sequence>
<dbReference type="PANTHER" id="PTHR22855:SF13">
    <property type="entry name" value="METHYLCROTONOYL-COA CARBOXYLASE BETA CHAIN, MITOCHONDRIAL"/>
    <property type="match status" value="1"/>
</dbReference>
<dbReference type="InterPro" id="IPR029045">
    <property type="entry name" value="ClpP/crotonase-like_dom_sf"/>
</dbReference>
<proteinExistence type="predicted"/>
<dbReference type="InterPro" id="IPR011762">
    <property type="entry name" value="COA_CT_N"/>
</dbReference>
<evidence type="ECO:0000259" key="1">
    <source>
        <dbReference type="PROSITE" id="PS50980"/>
    </source>
</evidence>
<organism evidence="2">
    <name type="scientific">marine metagenome</name>
    <dbReference type="NCBI Taxonomy" id="408172"/>
    <lineage>
        <taxon>unclassified sequences</taxon>
        <taxon>metagenomes</taxon>
        <taxon>ecological metagenomes</taxon>
    </lineage>
</organism>
<gene>
    <name evidence="2" type="ORF">METZ01_LOCUS349480</name>
</gene>
<dbReference type="AlphaFoldDB" id="A0A382RG67"/>
<dbReference type="SUPFAM" id="SSF52096">
    <property type="entry name" value="ClpP/crotonase"/>
    <property type="match status" value="1"/>
</dbReference>
<dbReference type="InterPro" id="IPR034733">
    <property type="entry name" value="AcCoA_carboxyl_beta"/>
</dbReference>
<dbReference type="GO" id="GO:0004485">
    <property type="term" value="F:methylcrotonoyl-CoA carboxylase activity"/>
    <property type="evidence" value="ECO:0007669"/>
    <property type="project" value="TreeGrafter"/>
</dbReference>